<gene>
    <name evidence="2" type="ORF">PF008_g32084</name>
</gene>
<reference evidence="2 3" key="1">
    <citation type="submission" date="2018-09" db="EMBL/GenBank/DDBJ databases">
        <title>Genomic investigation of the strawberry pathogen Phytophthora fragariae indicates pathogenicity is determined by transcriptional variation in three key races.</title>
        <authorList>
            <person name="Adams T.M."/>
            <person name="Armitage A.D."/>
            <person name="Sobczyk M.K."/>
            <person name="Bates H.J."/>
            <person name="Dunwell J.M."/>
            <person name="Nellist C.F."/>
            <person name="Harrison R.J."/>
        </authorList>
    </citation>
    <scope>NUCLEOTIDE SEQUENCE [LARGE SCALE GENOMIC DNA]</scope>
    <source>
        <strain evidence="2 3">NOV-77</strain>
    </source>
</reference>
<dbReference type="EMBL" id="QXFY01008225">
    <property type="protein sequence ID" value="KAE9264570.1"/>
    <property type="molecule type" value="Genomic_DNA"/>
</dbReference>
<feature type="compositionally biased region" description="Low complexity" evidence="1">
    <location>
        <begin position="95"/>
        <end position="107"/>
    </location>
</feature>
<dbReference type="Proteomes" id="UP000486351">
    <property type="component" value="Unassembled WGS sequence"/>
</dbReference>
<protein>
    <submittedName>
        <fullName evidence="2">Uncharacterized protein</fullName>
    </submittedName>
</protein>
<feature type="region of interest" description="Disordered" evidence="1">
    <location>
        <begin position="55"/>
        <end position="80"/>
    </location>
</feature>
<feature type="region of interest" description="Disordered" evidence="1">
    <location>
        <begin position="93"/>
        <end position="131"/>
    </location>
</feature>
<sequence>MTVSRALRHGRDEVLTFQSASLASSTSRRRLVAKMNAHTRFALPMNTHSNLKYLNGKAQAQAHADSPTTTAKPRRDSSASKLAWKMQTLFSGKNAKAAASTPEQEAAANERKRSTISRFIGSRAFEQMGRR</sequence>
<dbReference type="AlphaFoldDB" id="A0A6G0Q1I8"/>
<evidence type="ECO:0000256" key="1">
    <source>
        <dbReference type="SAM" id="MobiDB-lite"/>
    </source>
</evidence>
<accession>A0A6G0Q1I8</accession>
<proteinExistence type="predicted"/>
<evidence type="ECO:0000313" key="2">
    <source>
        <dbReference type="EMBL" id="KAE9264570.1"/>
    </source>
</evidence>
<comment type="caution">
    <text evidence="2">The sequence shown here is derived from an EMBL/GenBank/DDBJ whole genome shotgun (WGS) entry which is preliminary data.</text>
</comment>
<name>A0A6G0Q1I8_9STRA</name>
<organism evidence="2 3">
    <name type="scientific">Phytophthora fragariae</name>
    <dbReference type="NCBI Taxonomy" id="53985"/>
    <lineage>
        <taxon>Eukaryota</taxon>
        <taxon>Sar</taxon>
        <taxon>Stramenopiles</taxon>
        <taxon>Oomycota</taxon>
        <taxon>Peronosporomycetes</taxon>
        <taxon>Peronosporales</taxon>
        <taxon>Peronosporaceae</taxon>
        <taxon>Phytophthora</taxon>
    </lineage>
</organism>
<evidence type="ECO:0000313" key="3">
    <source>
        <dbReference type="Proteomes" id="UP000486351"/>
    </source>
</evidence>